<dbReference type="EMBL" id="JAQQWM010000001">
    <property type="protein sequence ID" value="KAK8081374.1"/>
    <property type="molecule type" value="Genomic_DNA"/>
</dbReference>
<evidence type="ECO:0000313" key="3">
    <source>
        <dbReference type="EMBL" id="KAK8081374.1"/>
    </source>
</evidence>
<keyword evidence="2" id="KW-0539">Nucleus</keyword>
<protein>
    <recommendedName>
        <fullName evidence="5">Transcription factor domain-containing protein</fullName>
    </recommendedName>
</protein>
<name>A0ABR1WCY1_9PEZI</name>
<dbReference type="PANTHER" id="PTHR37534:SF39">
    <property type="entry name" value="TRANSCRIPTION FACTOR DOMAIN-CONTAINING PROTEIN"/>
    <property type="match status" value="1"/>
</dbReference>
<dbReference type="Proteomes" id="UP001446871">
    <property type="component" value="Unassembled WGS sequence"/>
</dbReference>
<gene>
    <name evidence="3" type="ORF">PG996_000155</name>
</gene>
<reference evidence="3 4" key="1">
    <citation type="submission" date="2023-01" db="EMBL/GenBank/DDBJ databases">
        <title>Analysis of 21 Apiospora genomes using comparative genomics revels a genus with tremendous synthesis potential of carbohydrate active enzymes and secondary metabolites.</title>
        <authorList>
            <person name="Sorensen T."/>
        </authorList>
    </citation>
    <scope>NUCLEOTIDE SEQUENCE [LARGE SCALE GENOMIC DNA]</scope>
    <source>
        <strain evidence="3 4">CBS 83171</strain>
    </source>
</reference>
<organism evidence="3 4">
    <name type="scientific">Apiospora saccharicola</name>
    <dbReference type="NCBI Taxonomy" id="335842"/>
    <lineage>
        <taxon>Eukaryota</taxon>
        <taxon>Fungi</taxon>
        <taxon>Dikarya</taxon>
        <taxon>Ascomycota</taxon>
        <taxon>Pezizomycotina</taxon>
        <taxon>Sordariomycetes</taxon>
        <taxon>Xylariomycetidae</taxon>
        <taxon>Amphisphaeriales</taxon>
        <taxon>Apiosporaceae</taxon>
        <taxon>Apiospora</taxon>
    </lineage>
</organism>
<proteinExistence type="predicted"/>
<evidence type="ECO:0000256" key="2">
    <source>
        <dbReference type="ARBA" id="ARBA00023242"/>
    </source>
</evidence>
<keyword evidence="4" id="KW-1185">Reference proteome</keyword>
<comment type="subcellular location">
    <subcellularLocation>
        <location evidence="1">Nucleus</location>
    </subcellularLocation>
</comment>
<sequence>MAAEGCVNDLETVYDSAYCAIVSFDATTPAIRDSLISLALAQKSAPGLALFYALLAFSSLHLHGLQQQAVQLKISALHYLAASVNDGPLVSAEAAAQHVAASMFLGCFEILLPSDSSGEWLWHVWGAMDTIRATELSNQSAYDYLLDWVYYHEALSRFAVRHWRHKTLALEAADTKQNDSLYLQYPPLTRHRPAPPCPNESFGILNLLSDICGTLIDPRDPGSNDPNYITRVRSFEGQLLETTPNSLSNPSNTPKADVGTELYQLATRVYLARATQSPWESPASLESITRSVFEGTVVTCHSCEHFFPLFILACEARRDEDRAAVLGLIDRTSRNSARGARSLGFVRGAVRGCGCSRICMRRGSG</sequence>
<evidence type="ECO:0000256" key="1">
    <source>
        <dbReference type="ARBA" id="ARBA00004123"/>
    </source>
</evidence>
<dbReference type="InterPro" id="IPR021858">
    <property type="entry name" value="Fun_TF"/>
</dbReference>
<dbReference type="Pfam" id="PF11951">
    <property type="entry name" value="Fungal_trans_2"/>
    <property type="match status" value="1"/>
</dbReference>
<evidence type="ECO:0000313" key="4">
    <source>
        <dbReference type="Proteomes" id="UP001446871"/>
    </source>
</evidence>
<evidence type="ECO:0008006" key="5">
    <source>
        <dbReference type="Google" id="ProtNLM"/>
    </source>
</evidence>
<accession>A0ABR1WCY1</accession>
<dbReference type="PANTHER" id="PTHR37534">
    <property type="entry name" value="TRANSCRIPTIONAL ACTIVATOR PROTEIN UGA3"/>
    <property type="match status" value="1"/>
</dbReference>
<comment type="caution">
    <text evidence="3">The sequence shown here is derived from an EMBL/GenBank/DDBJ whole genome shotgun (WGS) entry which is preliminary data.</text>
</comment>